<dbReference type="RefSeq" id="WP_065576468.1">
    <property type="nucleotide sequence ID" value="NZ_JBNGCH010000316.1"/>
</dbReference>
<evidence type="ECO:0000256" key="13">
    <source>
        <dbReference type="ARBA" id="ARBA00075711"/>
    </source>
</evidence>
<dbReference type="FunFam" id="3.40.1190.20:FF:000011">
    <property type="entry name" value="2-dehydro-3-deoxygluconokinase, putative"/>
    <property type="match status" value="1"/>
</dbReference>
<evidence type="ECO:0000256" key="10">
    <source>
        <dbReference type="ARBA" id="ARBA00054997"/>
    </source>
</evidence>
<dbReference type="PROSITE" id="PS00584">
    <property type="entry name" value="PFKB_KINASES_2"/>
    <property type="match status" value="1"/>
</dbReference>
<evidence type="ECO:0000259" key="15">
    <source>
        <dbReference type="Pfam" id="PF00294"/>
    </source>
</evidence>
<evidence type="ECO:0000256" key="7">
    <source>
        <dbReference type="ARBA" id="ARBA00043951"/>
    </source>
</evidence>
<evidence type="ECO:0000256" key="9">
    <source>
        <dbReference type="ARBA" id="ARBA00050729"/>
    </source>
</evidence>
<dbReference type="EC" id="2.7.1.45" evidence="11"/>
<reference evidence="17" key="1">
    <citation type="submission" date="2016-06" db="EMBL/GenBank/DDBJ databases">
        <authorList>
            <person name="Hehemann J.-H."/>
            <person name="Arevalo P."/>
            <person name="Datta M.S."/>
            <person name="Polz M.F."/>
        </authorList>
    </citation>
    <scope>NUCLEOTIDE SEQUENCE [LARGE SCALE GENOMIC DNA]</scope>
    <source>
        <strain evidence="17">9CSC122</strain>
    </source>
</reference>
<comment type="function">
    <text evidence="10">Catalyzes the phosphorylation of 2-keto-3-deoxygluconate (KDG) to produce 2-keto-3-deoxy-6-phosphogluconate (KDPG).</text>
</comment>
<proteinExistence type="inferred from homology"/>
<comment type="similarity">
    <text evidence="1">Belongs to the carbohydrate kinase PfkB family.</text>
</comment>
<dbReference type="Pfam" id="PF00294">
    <property type="entry name" value="PfkB"/>
    <property type="match status" value="1"/>
</dbReference>
<dbReference type="PANTHER" id="PTHR43085:SF15">
    <property type="entry name" value="2-DEHYDRO-3-DEOXYGLUCONOKINASE"/>
    <property type="match status" value="1"/>
</dbReference>
<dbReference type="AlphaFoldDB" id="A0A1B9R168"/>
<keyword evidence="6" id="KW-0119">Carbohydrate metabolism</keyword>
<evidence type="ECO:0000256" key="14">
    <source>
        <dbReference type="ARBA" id="ARBA00080545"/>
    </source>
</evidence>
<evidence type="ECO:0000313" key="16">
    <source>
        <dbReference type="EMBL" id="OCH78043.1"/>
    </source>
</evidence>
<evidence type="ECO:0000256" key="12">
    <source>
        <dbReference type="ARBA" id="ARBA00067931"/>
    </source>
</evidence>
<evidence type="ECO:0000313" key="17">
    <source>
        <dbReference type="Proteomes" id="UP000093173"/>
    </source>
</evidence>
<keyword evidence="3" id="KW-0547">Nucleotide-binding</keyword>
<dbReference type="InterPro" id="IPR029056">
    <property type="entry name" value="Ribokinase-like"/>
</dbReference>
<dbReference type="GO" id="GO:0008673">
    <property type="term" value="F:2-dehydro-3-deoxygluconokinase activity"/>
    <property type="evidence" value="ECO:0007669"/>
    <property type="project" value="UniProtKB-EC"/>
</dbReference>
<dbReference type="InterPro" id="IPR011611">
    <property type="entry name" value="PfkB_dom"/>
</dbReference>
<protein>
    <recommendedName>
        <fullName evidence="12">2-dehydro-3-deoxygluconokinase</fullName>
        <ecNumber evidence="11">2.7.1.45</ecNumber>
    </recommendedName>
    <alternativeName>
        <fullName evidence="13">2-keto-3-deoxygluconokinase</fullName>
    </alternativeName>
    <alternativeName>
        <fullName evidence="14">3-deoxy-2-oxo-D-gluconate kinase</fullName>
    </alternativeName>
    <alternativeName>
        <fullName evidence="8">KDG kinase</fullName>
    </alternativeName>
</protein>
<keyword evidence="17" id="KW-1185">Reference proteome</keyword>
<evidence type="ECO:0000256" key="8">
    <source>
        <dbReference type="ARBA" id="ARBA00044254"/>
    </source>
</evidence>
<evidence type="ECO:0000256" key="6">
    <source>
        <dbReference type="ARBA" id="ARBA00023277"/>
    </source>
</evidence>
<evidence type="ECO:0000256" key="2">
    <source>
        <dbReference type="ARBA" id="ARBA00022679"/>
    </source>
</evidence>
<keyword evidence="2" id="KW-0808">Transferase</keyword>
<keyword evidence="5" id="KW-0067">ATP-binding</keyword>
<evidence type="ECO:0000256" key="5">
    <source>
        <dbReference type="ARBA" id="ARBA00022840"/>
    </source>
</evidence>
<dbReference type="GO" id="GO:0019698">
    <property type="term" value="P:D-galacturonate catabolic process"/>
    <property type="evidence" value="ECO:0007669"/>
    <property type="project" value="TreeGrafter"/>
</dbReference>
<dbReference type="InterPro" id="IPR002173">
    <property type="entry name" value="Carboh/pur_kinase_PfkB_CS"/>
</dbReference>
<sequence>MKSFNIAVIGECMVELQTKEEGLKQAFGGDTLNTALYLTRLTKDHNIKTSYVTALGQDSFSTNMLNAWNAEDIDTRLVNRMDDKQPGLYYIETDNTGERSFFYWRNDAAARYLFDQDNASTLIDSLMEYDAVYLSGITLAILTENGRNALFHFLEQFKAKGGQVFFDNNYRPKLWATQEEAQTQYTKMLSLTDTALLTFDDEQELYGDDDVEQCIDRTAKAGVKEIIIKRGGDDCLVVEGGNASYVSPNKVTSIVDTTAAGDSFSAGFLAKRLCGGNPREAAFAGHCVAGTVIQYQGAIIPIDAMPDLSL</sequence>
<dbReference type="Proteomes" id="UP000093173">
    <property type="component" value="Unassembled WGS sequence"/>
</dbReference>
<feature type="domain" description="Carbohydrate kinase PfkB" evidence="15">
    <location>
        <begin position="5"/>
        <end position="303"/>
    </location>
</feature>
<comment type="catalytic activity">
    <reaction evidence="9">
        <text>2-dehydro-3-deoxy-D-gluconate + ATP = 2-dehydro-3-deoxy-6-phospho-D-gluconate + ADP + H(+)</text>
        <dbReference type="Rhea" id="RHEA:14797"/>
        <dbReference type="ChEBI" id="CHEBI:15378"/>
        <dbReference type="ChEBI" id="CHEBI:30616"/>
        <dbReference type="ChEBI" id="CHEBI:57569"/>
        <dbReference type="ChEBI" id="CHEBI:57990"/>
        <dbReference type="ChEBI" id="CHEBI:456216"/>
        <dbReference type="EC" id="2.7.1.45"/>
    </reaction>
</comment>
<comment type="caution">
    <text evidence="16">The sequence shown here is derived from an EMBL/GenBank/DDBJ whole genome shotgun (WGS) entry which is preliminary data.</text>
</comment>
<organism evidence="16 17">
    <name type="scientific">Vibrio genomosp. F10</name>
    <dbReference type="NCBI Taxonomy" id="723171"/>
    <lineage>
        <taxon>Bacteria</taxon>
        <taxon>Pseudomonadati</taxon>
        <taxon>Pseudomonadota</taxon>
        <taxon>Gammaproteobacteria</taxon>
        <taxon>Vibrionales</taxon>
        <taxon>Vibrionaceae</taxon>
        <taxon>Vibrio</taxon>
    </lineage>
</organism>
<name>A0A1B9R168_9VIBR</name>
<keyword evidence="4 16" id="KW-0418">Kinase</keyword>
<dbReference type="GO" id="GO:0042840">
    <property type="term" value="P:D-glucuronate catabolic process"/>
    <property type="evidence" value="ECO:0007669"/>
    <property type="project" value="TreeGrafter"/>
</dbReference>
<evidence type="ECO:0000256" key="11">
    <source>
        <dbReference type="ARBA" id="ARBA00066369"/>
    </source>
</evidence>
<evidence type="ECO:0000256" key="1">
    <source>
        <dbReference type="ARBA" id="ARBA00010688"/>
    </source>
</evidence>
<dbReference type="GO" id="GO:0005524">
    <property type="term" value="F:ATP binding"/>
    <property type="evidence" value="ECO:0007669"/>
    <property type="project" value="UniProtKB-KW"/>
</dbReference>
<dbReference type="InterPro" id="IPR050306">
    <property type="entry name" value="PfkB_Carbo_kinase"/>
</dbReference>
<dbReference type="PANTHER" id="PTHR43085">
    <property type="entry name" value="HEXOKINASE FAMILY MEMBER"/>
    <property type="match status" value="1"/>
</dbReference>
<dbReference type="EMBL" id="MAJZ01000316">
    <property type="protein sequence ID" value="OCH78043.1"/>
    <property type="molecule type" value="Genomic_DNA"/>
</dbReference>
<evidence type="ECO:0000256" key="3">
    <source>
        <dbReference type="ARBA" id="ARBA00022741"/>
    </source>
</evidence>
<dbReference type="SUPFAM" id="SSF53613">
    <property type="entry name" value="Ribokinase-like"/>
    <property type="match status" value="1"/>
</dbReference>
<accession>A0A1B9R168</accession>
<dbReference type="GO" id="GO:0006974">
    <property type="term" value="P:DNA damage response"/>
    <property type="evidence" value="ECO:0007669"/>
    <property type="project" value="TreeGrafter"/>
</dbReference>
<dbReference type="Gene3D" id="3.40.1190.20">
    <property type="match status" value="1"/>
</dbReference>
<gene>
    <name evidence="16" type="ORF">A6E14_06320</name>
</gene>
<dbReference type="GO" id="GO:0005829">
    <property type="term" value="C:cytosol"/>
    <property type="evidence" value="ECO:0007669"/>
    <property type="project" value="TreeGrafter"/>
</dbReference>
<evidence type="ECO:0000256" key="4">
    <source>
        <dbReference type="ARBA" id="ARBA00022777"/>
    </source>
</evidence>
<dbReference type="CDD" id="cd01166">
    <property type="entry name" value="KdgK"/>
    <property type="match status" value="1"/>
</dbReference>
<comment type="pathway">
    <text evidence="7">Carbohydrate acid metabolism; 2-dehydro-3-deoxy-D-gluconate degradation; D-glyceraldehyde 3-phosphate and pyruvate from 2-dehydro-3-deoxy-D-gluconate: step 1/2.</text>
</comment>